<dbReference type="InterPro" id="IPR002986">
    <property type="entry name" value="DAP_deCOOHase_LysA"/>
</dbReference>
<evidence type="ECO:0000259" key="9">
    <source>
        <dbReference type="Pfam" id="PF02784"/>
    </source>
</evidence>
<feature type="binding site" evidence="5">
    <location>
        <position position="278"/>
    </location>
    <ligand>
        <name>substrate</name>
    </ligand>
</feature>
<dbReference type="NCBIfam" id="TIGR01048">
    <property type="entry name" value="lysA"/>
    <property type="match status" value="1"/>
</dbReference>
<dbReference type="InterPro" id="IPR022644">
    <property type="entry name" value="De-COase2_N"/>
</dbReference>
<dbReference type="CDD" id="cd06828">
    <property type="entry name" value="PLPDE_III_DapDC"/>
    <property type="match status" value="1"/>
</dbReference>
<dbReference type="SUPFAM" id="SSF50621">
    <property type="entry name" value="Alanine racemase C-terminal domain-like"/>
    <property type="match status" value="1"/>
</dbReference>
<dbReference type="InterPro" id="IPR000183">
    <property type="entry name" value="Orn/DAP/Arg_de-COase"/>
</dbReference>
<dbReference type="InterPro" id="IPR022643">
    <property type="entry name" value="De-COase2_C"/>
</dbReference>
<accession>A0ABT8ZV63</accession>
<feature type="modified residue" description="N6-(pyridoxal phosphate)lysine" evidence="5">
    <location>
        <position position="61"/>
    </location>
</feature>
<comment type="catalytic activity">
    <reaction evidence="5 7">
        <text>meso-2,6-diaminopimelate + H(+) = L-lysine + CO2</text>
        <dbReference type="Rhea" id="RHEA:15101"/>
        <dbReference type="ChEBI" id="CHEBI:15378"/>
        <dbReference type="ChEBI" id="CHEBI:16526"/>
        <dbReference type="ChEBI" id="CHEBI:32551"/>
        <dbReference type="ChEBI" id="CHEBI:57791"/>
        <dbReference type="EC" id="4.1.1.20"/>
    </reaction>
</comment>
<feature type="domain" description="Orn/DAP/Arg decarboxylase 2 C-terminal" evidence="8">
    <location>
        <begin position="30"/>
        <end position="370"/>
    </location>
</feature>
<dbReference type="Pfam" id="PF00278">
    <property type="entry name" value="Orn_DAP_Arg_deC"/>
    <property type="match status" value="1"/>
</dbReference>
<keyword evidence="11" id="KW-1185">Reference proteome</keyword>
<keyword evidence="2 5" id="KW-0210">Decarboxylase</keyword>
<evidence type="ECO:0000256" key="3">
    <source>
        <dbReference type="ARBA" id="ARBA00022898"/>
    </source>
</evidence>
<feature type="binding site" evidence="5">
    <location>
        <begin position="275"/>
        <end position="278"/>
    </location>
    <ligand>
        <name>pyridoxal 5'-phosphate</name>
        <dbReference type="ChEBI" id="CHEBI:597326"/>
    </ligand>
</feature>
<comment type="function">
    <text evidence="5">Specifically catalyzes the decarboxylation of meso-diaminopimelate (meso-DAP) to L-lysine.</text>
</comment>
<feature type="binding site" evidence="5">
    <location>
        <position position="318"/>
    </location>
    <ligand>
        <name>substrate</name>
    </ligand>
</feature>
<evidence type="ECO:0000256" key="1">
    <source>
        <dbReference type="ARBA" id="ARBA00001933"/>
    </source>
</evidence>
<gene>
    <name evidence="5 10" type="primary">lysA</name>
    <name evidence="10" type="ORF">Q5H94_03965</name>
</gene>
<protein>
    <recommendedName>
        <fullName evidence="5 6">Diaminopimelate decarboxylase</fullName>
        <shortName evidence="5">DAP decarboxylase</shortName>
        <shortName evidence="5">DAPDC</shortName>
        <ecNumber evidence="5 6">4.1.1.20</ecNumber>
    </recommendedName>
</protein>
<proteinExistence type="inferred from homology"/>
<evidence type="ECO:0000256" key="7">
    <source>
        <dbReference type="RuleBase" id="RU003738"/>
    </source>
</evidence>
<feature type="binding site" evidence="5">
    <location>
        <position position="372"/>
    </location>
    <ligand>
        <name>pyridoxal 5'-phosphate</name>
        <dbReference type="ChEBI" id="CHEBI:597326"/>
    </ligand>
</feature>
<comment type="subunit">
    <text evidence="5">Homodimer.</text>
</comment>
<comment type="pathway">
    <text evidence="5 7">Amino-acid biosynthesis; L-lysine biosynthesis via DAP pathway; L-lysine from DL-2,6-diaminopimelate: step 1/1.</text>
</comment>
<dbReference type="InterPro" id="IPR022657">
    <property type="entry name" value="De-COase2_CS"/>
</dbReference>
<dbReference type="PROSITE" id="PS00879">
    <property type="entry name" value="ODR_DC_2_2"/>
    <property type="match status" value="1"/>
</dbReference>
<organism evidence="10 11">
    <name type="scientific">Sphingomonas immobilis</name>
    <dbReference type="NCBI Taxonomy" id="3063997"/>
    <lineage>
        <taxon>Bacteria</taxon>
        <taxon>Pseudomonadati</taxon>
        <taxon>Pseudomonadota</taxon>
        <taxon>Alphaproteobacteria</taxon>
        <taxon>Sphingomonadales</taxon>
        <taxon>Sphingomonadaceae</taxon>
        <taxon>Sphingomonas</taxon>
    </lineage>
</organism>
<feature type="binding site" evidence="5">
    <location>
        <position position="372"/>
    </location>
    <ligand>
        <name>substrate</name>
    </ligand>
</feature>
<dbReference type="SUPFAM" id="SSF51419">
    <property type="entry name" value="PLP-binding barrel"/>
    <property type="match status" value="1"/>
</dbReference>
<sequence>MDHFALVDGAMQCEGVPLQRIANEVGTPVYVYSAATFERHAQVFRDGLAGVKRKHLAYAIKANPNLAVLRLLAKQGYGADVVSLGEMQRALAAGMPASDIVFSGVGKTVGELSAALHAGLGQFNLELEEEGSVLAAIAADRGLVADAVLRVNPDVDAGTHAKISTGKAENKFGVPISDARGIFDRLAPLAGLNLRGVAIHIGSQLSELAPLEAAYRRIGALVQELRAAGHAITHVDLGGGLGVPYKEGDVFPSPAEYGAMVARVTDGWDVELMFEPGRVIAGNAGVLLTRVIWVKPGAGNPYVIVDAAMNDLARPAMYDAWHDFAAVRPTGEKMIANIAGPVCESGDTFAMGREIDVVKSGDLAVFRTAGAYGATMASTYNSRALVPEVLVSGDKFAVVADRIQPETILAAERVPEWLQA</sequence>
<comment type="similarity">
    <text evidence="5">Belongs to the Orn/Lys/Arg decarboxylase class-II family. LysA subfamily.</text>
</comment>
<evidence type="ECO:0000313" key="11">
    <source>
        <dbReference type="Proteomes" id="UP001176468"/>
    </source>
</evidence>
<dbReference type="InterPro" id="IPR009006">
    <property type="entry name" value="Ala_racemase/Decarboxylase_C"/>
</dbReference>
<keyword evidence="5" id="KW-0028">Amino-acid biosynthesis</keyword>
<dbReference type="PANTHER" id="PTHR43727">
    <property type="entry name" value="DIAMINOPIMELATE DECARBOXYLASE"/>
    <property type="match status" value="1"/>
</dbReference>
<evidence type="ECO:0000259" key="8">
    <source>
        <dbReference type="Pfam" id="PF00278"/>
    </source>
</evidence>
<dbReference type="HAMAP" id="MF_02120">
    <property type="entry name" value="LysA"/>
    <property type="match status" value="1"/>
</dbReference>
<evidence type="ECO:0000313" key="10">
    <source>
        <dbReference type="EMBL" id="MDO7841469.1"/>
    </source>
</evidence>
<dbReference type="EC" id="4.1.1.20" evidence="5 6"/>
<feature type="binding site" evidence="5">
    <location>
        <position position="344"/>
    </location>
    <ligand>
        <name>substrate</name>
    </ligand>
</feature>
<dbReference type="Gene3D" id="3.20.20.10">
    <property type="entry name" value="Alanine racemase"/>
    <property type="match status" value="1"/>
</dbReference>
<evidence type="ECO:0000256" key="2">
    <source>
        <dbReference type="ARBA" id="ARBA00022793"/>
    </source>
</evidence>
<dbReference type="InterPro" id="IPR029066">
    <property type="entry name" value="PLP-binding_barrel"/>
</dbReference>
<evidence type="ECO:0000256" key="5">
    <source>
        <dbReference type="HAMAP-Rule" id="MF_02120"/>
    </source>
</evidence>
<dbReference type="InterPro" id="IPR022653">
    <property type="entry name" value="De-COase2_pyr-phos_BS"/>
</dbReference>
<comment type="cofactor">
    <cofactor evidence="1 5 7">
        <name>pyridoxal 5'-phosphate</name>
        <dbReference type="ChEBI" id="CHEBI:597326"/>
    </cofactor>
</comment>
<dbReference type="Gene3D" id="2.40.37.10">
    <property type="entry name" value="Lyase, Ornithine Decarboxylase, Chain A, domain 1"/>
    <property type="match status" value="1"/>
</dbReference>
<dbReference type="EMBL" id="JAUQSZ010000002">
    <property type="protein sequence ID" value="MDO7841469.1"/>
    <property type="molecule type" value="Genomic_DNA"/>
</dbReference>
<dbReference type="Pfam" id="PF02784">
    <property type="entry name" value="Orn_Arg_deC_N"/>
    <property type="match status" value="1"/>
</dbReference>
<dbReference type="PRINTS" id="PR01179">
    <property type="entry name" value="ODADCRBXLASE"/>
</dbReference>
<evidence type="ECO:0000256" key="6">
    <source>
        <dbReference type="NCBIfam" id="TIGR01048"/>
    </source>
</evidence>
<dbReference type="Proteomes" id="UP001176468">
    <property type="component" value="Unassembled WGS sequence"/>
</dbReference>
<feature type="domain" description="Orn/DAP/Arg decarboxylase 2 N-terminal" evidence="9">
    <location>
        <begin position="36"/>
        <end position="281"/>
    </location>
</feature>
<evidence type="ECO:0000256" key="4">
    <source>
        <dbReference type="ARBA" id="ARBA00023239"/>
    </source>
</evidence>
<dbReference type="PRINTS" id="PR01181">
    <property type="entry name" value="DAPDCRBXLASE"/>
</dbReference>
<keyword evidence="4 5" id="KW-0456">Lyase</keyword>
<dbReference type="RefSeq" id="WP_304559925.1">
    <property type="nucleotide sequence ID" value="NZ_JAUQSZ010000002.1"/>
</dbReference>
<reference evidence="10" key="1">
    <citation type="submission" date="2023-07" db="EMBL/GenBank/DDBJ databases">
        <authorList>
            <person name="Kim M.K."/>
        </authorList>
    </citation>
    <scope>NUCLEOTIDE SEQUENCE</scope>
    <source>
        <strain evidence="10">CA1-15</strain>
    </source>
</reference>
<dbReference type="PROSITE" id="PS00878">
    <property type="entry name" value="ODR_DC_2_1"/>
    <property type="match status" value="1"/>
</dbReference>
<feature type="binding site" evidence="5">
    <location>
        <position position="240"/>
    </location>
    <ligand>
        <name>pyridoxal 5'-phosphate</name>
        <dbReference type="ChEBI" id="CHEBI:597326"/>
    </ligand>
</feature>
<feature type="binding site" evidence="5">
    <location>
        <position position="314"/>
    </location>
    <ligand>
        <name>substrate</name>
    </ligand>
</feature>
<keyword evidence="5 7" id="KW-0457">Lysine biosynthesis</keyword>
<dbReference type="PANTHER" id="PTHR43727:SF2">
    <property type="entry name" value="GROUP IV DECARBOXYLASE"/>
    <property type="match status" value="1"/>
</dbReference>
<keyword evidence="3 5" id="KW-0663">Pyridoxal phosphate</keyword>
<dbReference type="GO" id="GO:0008836">
    <property type="term" value="F:diaminopimelate decarboxylase activity"/>
    <property type="evidence" value="ECO:0007669"/>
    <property type="project" value="UniProtKB-EC"/>
</dbReference>
<name>A0ABT8ZV63_9SPHN</name>
<comment type="caution">
    <text evidence="10">The sequence shown here is derived from an EMBL/GenBank/DDBJ whole genome shotgun (WGS) entry which is preliminary data.</text>
</comment>